<dbReference type="InterPro" id="IPR050325">
    <property type="entry name" value="Prot/Nucl_acid_deglycase"/>
</dbReference>
<organism evidence="7 8">
    <name type="scientific">Suhomyces tanzawaensis NRRL Y-17324</name>
    <dbReference type="NCBI Taxonomy" id="984487"/>
    <lineage>
        <taxon>Eukaryota</taxon>
        <taxon>Fungi</taxon>
        <taxon>Dikarya</taxon>
        <taxon>Ascomycota</taxon>
        <taxon>Saccharomycotina</taxon>
        <taxon>Pichiomycetes</taxon>
        <taxon>Debaryomycetaceae</taxon>
        <taxon>Suhomyces</taxon>
    </lineage>
</organism>
<gene>
    <name evidence="7" type="ORF">CANTADRAFT_90787</name>
</gene>
<keyword evidence="2" id="KW-0346">Stress response</keyword>
<accession>A0A1E4SG45</accession>
<keyword evidence="7" id="KW-0808">Transferase</keyword>
<evidence type="ECO:0000256" key="5">
    <source>
        <dbReference type="ARBA" id="ARBA00048082"/>
    </source>
</evidence>
<dbReference type="STRING" id="984487.A0A1E4SG45"/>
<dbReference type="AlphaFoldDB" id="A0A1E4SG45"/>
<dbReference type="Proteomes" id="UP000094285">
    <property type="component" value="Unassembled WGS sequence"/>
</dbReference>
<dbReference type="RefSeq" id="XP_020063562.1">
    <property type="nucleotide sequence ID" value="XM_020211742.1"/>
</dbReference>
<evidence type="ECO:0000313" key="7">
    <source>
        <dbReference type="EMBL" id="ODV78440.1"/>
    </source>
</evidence>
<dbReference type="PANTHER" id="PTHR48094">
    <property type="entry name" value="PROTEIN/NUCLEIC ACID DEGLYCASE DJ-1-RELATED"/>
    <property type="match status" value="1"/>
</dbReference>
<dbReference type="GO" id="GO:0019243">
    <property type="term" value="P:methylglyoxal catabolic process to D-lactate via S-lactoyl-glutathione"/>
    <property type="evidence" value="ECO:0007669"/>
    <property type="project" value="TreeGrafter"/>
</dbReference>
<evidence type="ECO:0000256" key="2">
    <source>
        <dbReference type="ARBA" id="ARBA00023016"/>
    </source>
</evidence>
<keyword evidence="3" id="KW-0456">Lyase</keyword>
<dbReference type="GO" id="GO:0019172">
    <property type="term" value="F:glyoxalase III activity"/>
    <property type="evidence" value="ECO:0007669"/>
    <property type="project" value="UniProtKB-EC"/>
</dbReference>
<dbReference type="PANTHER" id="PTHR48094:SF11">
    <property type="entry name" value="GLUTATHIONE-INDEPENDENT GLYOXALASE HSP31-RELATED"/>
    <property type="match status" value="1"/>
</dbReference>
<evidence type="ECO:0000313" key="8">
    <source>
        <dbReference type="Proteomes" id="UP000094285"/>
    </source>
</evidence>
<evidence type="ECO:0000256" key="3">
    <source>
        <dbReference type="ARBA" id="ARBA00023239"/>
    </source>
</evidence>
<comment type="similarity">
    <text evidence="4">Belongs to the peptidase C56 family. HSP31-like subfamily.</text>
</comment>
<protein>
    <recommendedName>
        <fullName evidence="1">D-lactate dehydratase</fullName>
        <ecNumber evidence="1">4.2.1.130</ecNumber>
    </recommendedName>
</protein>
<feature type="domain" description="DJ-1/PfpI" evidence="6">
    <location>
        <begin position="27"/>
        <end position="224"/>
    </location>
</feature>
<dbReference type="InterPro" id="IPR002818">
    <property type="entry name" value="DJ-1/PfpI"/>
</dbReference>
<dbReference type="EMBL" id="KV453913">
    <property type="protein sequence ID" value="ODV78440.1"/>
    <property type="molecule type" value="Genomic_DNA"/>
</dbReference>
<evidence type="ECO:0000256" key="4">
    <source>
        <dbReference type="ARBA" id="ARBA00038493"/>
    </source>
</evidence>
<dbReference type="InterPro" id="IPR029062">
    <property type="entry name" value="Class_I_gatase-like"/>
</dbReference>
<evidence type="ECO:0000256" key="1">
    <source>
        <dbReference type="ARBA" id="ARBA00013134"/>
    </source>
</evidence>
<dbReference type="GO" id="GO:0016740">
    <property type="term" value="F:transferase activity"/>
    <property type="evidence" value="ECO:0007669"/>
    <property type="project" value="UniProtKB-KW"/>
</dbReference>
<proteinExistence type="inferred from homology"/>
<name>A0A1E4SG45_9ASCO</name>
<dbReference type="GeneID" id="30985878"/>
<dbReference type="OrthoDB" id="543156at2759"/>
<sequence length="236" mass="25420">MVKALIAVTSFFDKFYPDGTKTGLFAAEAIEPFEIFRAEGYEVDFVSETGTFGYDENSVSNPDFLNGEIAEIFHDKESAFNKAMSNIKKAADVKADEYDIFYAAGGHGTLEDFPTASGLQSIALAIWAKEGVVAALCHGVAILANLLDSKTGKPLAQGKSMTGFTDEGERLTGVDKLMEARNLQSIEDWATKLGANYVAPPTPFEDFVVNDGKFVTGVNPASAKSTAIRAVEVYKN</sequence>
<dbReference type="SUPFAM" id="SSF52317">
    <property type="entry name" value="Class I glutamine amidotransferase-like"/>
    <property type="match status" value="1"/>
</dbReference>
<reference evidence="8" key="1">
    <citation type="submission" date="2016-05" db="EMBL/GenBank/DDBJ databases">
        <title>Comparative genomics of biotechnologically important yeasts.</title>
        <authorList>
            <consortium name="DOE Joint Genome Institute"/>
            <person name="Riley R."/>
            <person name="Haridas S."/>
            <person name="Wolfe K.H."/>
            <person name="Lopes M.R."/>
            <person name="Hittinger C.T."/>
            <person name="Goker M."/>
            <person name="Salamov A."/>
            <person name="Wisecaver J."/>
            <person name="Long T.M."/>
            <person name="Aerts A.L."/>
            <person name="Barry K."/>
            <person name="Choi C."/>
            <person name="Clum A."/>
            <person name="Coughlan A.Y."/>
            <person name="Deshpande S."/>
            <person name="Douglass A.P."/>
            <person name="Hanson S.J."/>
            <person name="Klenk H.-P."/>
            <person name="Labutti K."/>
            <person name="Lapidus A."/>
            <person name="Lindquist E."/>
            <person name="Lipzen A."/>
            <person name="Meier-Kolthoff J.P."/>
            <person name="Ohm R.A."/>
            <person name="Otillar R.P."/>
            <person name="Pangilinan J."/>
            <person name="Peng Y."/>
            <person name="Rokas A."/>
            <person name="Rosa C.A."/>
            <person name="Scheuner C."/>
            <person name="Sibirny A.A."/>
            <person name="Slot J.C."/>
            <person name="Stielow J.B."/>
            <person name="Sun H."/>
            <person name="Kurtzman C.P."/>
            <person name="Blackwell M."/>
            <person name="Grigoriev I.V."/>
            <person name="Jeffries T.W."/>
        </authorList>
    </citation>
    <scope>NUCLEOTIDE SEQUENCE [LARGE SCALE GENOMIC DNA]</scope>
    <source>
        <strain evidence="8">NRRL Y-17324</strain>
    </source>
</reference>
<comment type="catalytic activity">
    <reaction evidence="5">
        <text>methylglyoxal + H2O = (R)-lactate + H(+)</text>
        <dbReference type="Rhea" id="RHEA:27754"/>
        <dbReference type="ChEBI" id="CHEBI:15377"/>
        <dbReference type="ChEBI" id="CHEBI:15378"/>
        <dbReference type="ChEBI" id="CHEBI:16004"/>
        <dbReference type="ChEBI" id="CHEBI:17158"/>
        <dbReference type="EC" id="4.2.1.130"/>
    </reaction>
</comment>
<dbReference type="FunFam" id="3.40.50.880:FF:000051">
    <property type="entry name" value="Glutathione-independent glyoxalase HSP31"/>
    <property type="match status" value="1"/>
</dbReference>
<dbReference type="GO" id="GO:0005737">
    <property type="term" value="C:cytoplasm"/>
    <property type="evidence" value="ECO:0007669"/>
    <property type="project" value="TreeGrafter"/>
</dbReference>
<keyword evidence="8" id="KW-1185">Reference proteome</keyword>
<keyword evidence="7" id="KW-0315">Glutamine amidotransferase</keyword>
<dbReference type="Pfam" id="PF01965">
    <property type="entry name" value="DJ-1_PfpI"/>
    <property type="match status" value="1"/>
</dbReference>
<dbReference type="Gene3D" id="3.40.50.880">
    <property type="match status" value="1"/>
</dbReference>
<evidence type="ECO:0000259" key="6">
    <source>
        <dbReference type="Pfam" id="PF01965"/>
    </source>
</evidence>
<dbReference type="EC" id="4.2.1.130" evidence="1"/>